<dbReference type="InterPro" id="IPR041891">
    <property type="entry name" value="Alpha_CA_prokaryot-like"/>
</dbReference>
<name>A0A438C0Q4_VITVI</name>
<feature type="chain" id="PRO_5025083807" description="Carbonic anhydrase" evidence="10">
    <location>
        <begin position="28"/>
        <end position="581"/>
    </location>
</feature>
<accession>A0A438C0Q4</accession>
<dbReference type="InterPro" id="IPR036398">
    <property type="entry name" value="CA_dom_sf"/>
</dbReference>
<evidence type="ECO:0000256" key="8">
    <source>
        <dbReference type="ARBA" id="ARBA00023239"/>
    </source>
</evidence>
<keyword evidence="10" id="KW-0732">Signal</keyword>
<dbReference type="InterPro" id="IPR001148">
    <property type="entry name" value="CA_dom"/>
</dbReference>
<comment type="catalytic activity">
    <reaction evidence="9 10">
        <text>hydrogencarbonate + H(+) = CO2 + H2O</text>
        <dbReference type="Rhea" id="RHEA:10748"/>
        <dbReference type="ChEBI" id="CHEBI:15377"/>
        <dbReference type="ChEBI" id="CHEBI:15378"/>
        <dbReference type="ChEBI" id="CHEBI:16526"/>
        <dbReference type="ChEBI" id="CHEBI:17544"/>
        <dbReference type="EC" id="4.2.1.1"/>
    </reaction>
</comment>
<evidence type="ECO:0000256" key="9">
    <source>
        <dbReference type="ARBA" id="ARBA00048348"/>
    </source>
</evidence>
<organism evidence="12 13">
    <name type="scientific">Vitis vinifera</name>
    <name type="common">Grape</name>
    <dbReference type="NCBI Taxonomy" id="29760"/>
    <lineage>
        <taxon>Eukaryota</taxon>
        <taxon>Viridiplantae</taxon>
        <taxon>Streptophyta</taxon>
        <taxon>Embryophyta</taxon>
        <taxon>Tracheophyta</taxon>
        <taxon>Spermatophyta</taxon>
        <taxon>Magnoliopsida</taxon>
        <taxon>eudicotyledons</taxon>
        <taxon>Gunneridae</taxon>
        <taxon>Pentapetalae</taxon>
        <taxon>rosids</taxon>
        <taxon>Vitales</taxon>
        <taxon>Vitaceae</taxon>
        <taxon>Viteae</taxon>
        <taxon>Vitis</taxon>
    </lineage>
</organism>
<dbReference type="SMART" id="SM01057">
    <property type="entry name" value="Carb_anhydrase"/>
    <property type="match status" value="2"/>
</dbReference>
<dbReference type="PROSITE" id="PS00162">
    <property type="entry name" value="ALPHA_CA_1"/>
    <property type="match status" value="1"/>
</dbReference>
<dbReference type="PROSITE" id="PS51144">
    <property type="entry name" value="ALPHA_CA_2"/>
    <property type="match status" value="2"/>
</dbReference>
<comment type="subcellular location">
    <subcellularLocation>
        <location evidence="3">Plastid</location>
        <location evidence="3">Chloroplast stroma</location>
    </subcellularLocation>
</comment>
<dbReference type="EMBL" id="QGNW01002588">
    <property type="protein sequence ID" value="RVW16516.1"/>
    <property type="molecule type" value="Genomic_DNA"/>
</dbReference>
<dbReference type="InterPro" id="IPR018338">
    <property type="entry name" value="Carbonic_anhydrase_a-class_CS"/>
</dbReference>
<dbReference type="InterPro" id="IPR023561">
    <property type="entry name" value="Carbonic_anhydrase_a-class"/>
</dbReference>
<dbReference type="PANTHER" id="PTHR18952:SF271">
    <property type="entry name" value="ALPHA CARBONIC ANHYDRASE 4-RELATED"/>
    <property type="match status" value="1"/>
</dbReference>
<proteinExistence type="inferred from homology"/>
<evidence type="ECO:0000256" key="7">
    <source>
        <dbReference type="ARBA" id="ARBA00022833"/>
    </source>
</evidence>
<keyword evidence="8 10" id="KW-0456">Lyase</keyword>
<evidence type="ECO:0000256" key="3">
    <source>
        <dbReference type="ARBA" id="ARBA00004470"/>
    </source>
</evidence>
<evidence type="ECO:0000259" key="11">
    <source>
        <dbReference type="PROSITE" id="PS51144"/>
    </source>
</evidence>
<evidence type="ECO:0000313" key="13">
    <source>
        <dbReference type="Proteomes" id="UP000288805"/>
    </source>
</evidence>
<dbReference type="CDD" id="cd03124">
    <property type="entry name" value="alpha_CA_prokaryotic_like"/>
    <property type="match status" value="2"/>
</dbReference>
<sequence>MHTTTPNFLFLILFSLLLSSLFTIATSSESETEDETQFSYIEDTGKGPKRWGQINPDWQACGNGAMQSPIDLLDARVQVLPNLGKLKRDYKPAPAVVKNRGHDVTVEWKGYAGKININGTYFKLQQCHWHSPSEHTFNGSRYNLELHVIHLSSDEKIAVIGITYKYGRADPFLTRMLRHIDSLPVGEEKELGIVNPGDIKFGSRKYYRYIGSLTVPPCTEGVIWTISKKVRTATREQVRALRKAVQDASFYKSCFLAPTWCYNLRGWGVEMDTTRNTMDMRQMQGQVRKWMEEQFCCINQVCVESSNRNFTFLFRISLLLFSLLILCTSITIADEVEDESEFSYIEGSETGPEKWGTIKAEWKTCGKGKRQSPIDLRNRRVSIFPDFGQLKRKYRPAHAVLKNRGHDVAVEWKGNAGKIKLHGVHFKLVQLHWHTPSEHTVNGTSFQMELHLVHKSARGKIAVIGKTFKLGPPDPFLAKMIDHVTGIPAGEEKDIGIVDANDIKHWGRKYYRYIGSLTTPPCTEGVIWTISKKVNTVAKEQVESLRRVVHDGHEGNARPGQRLNGRPVWLYIPFQMGRPSN</sequence>
<evidence type="ECO:0000313" key="12">
    <source>
        <dbReference type="EMBL" id="RVW16516.1"/>
    </source>
</evidence>
<dbReference type="Gene3D" id="3.10.200.10">
    <property type="entry name" value="Alpha carbonic anhydrase"/>
    <property type="match status" value="2"/>
</dbReference>
<dbReference type="GO" id="GO:0009570">
    <property type="term" value="C:chloroplast stroma"/>
    <property type="evidence" value="ECO:0007669"/>
    <property type="project" value="UniProtKB-SubCell"/>
</dbReference>
<evidence type="ECO:0000256" key="1">
    <source>
        <dbReference type="ARBA" id="ARBA00001947"/>
    </source>
</evidence>
<feature type="domain" description="Alpha-carbonic anhydrase" evidence="11">
    <location>
        <begin position="340"/>
        <end position="572"/>
    </location>
</feature>
<keyword evidence="7 10" id="KW-0862">Zinc</keyword>
<protein>
    <recommendedName>
        <fullName evidence="5 10">Carbonic anhydrase</fullName>
        <ecNumber evidence="5 10">4.2.1.1</ecNumber>
    </recommendedName>
</protein>
<dbReference type="PANTHER" id="PTHR18952">
    <property type="entry name" value="CARBONIC ANHYDRASE"/>
    <property type="match status" value="1"/>
</dbReference>
<comment type="similarity">
    <text evidence="10">Belongs to the alpha-carbonic anhydrase family.</text>
</comment>
<dbReference type="GO" id="GO:0008270">
    <property type="term" value="F:zinc ion binding"/>
    <property type="evidence" value="ECO:0007669"/>
    <property type="project" value="UniProtKB-UniRule"/>
</dbReference>
<comment type="caution">
    <text evidence="12">The sequence shown here is derived from an EMBL/GenBank/DDBJ whole genome shotgun (WGS) entry which is preliminary data.</text>
</comment>
<dbReference type="Pfam" id="PF00194">
    <property type="entry name" value="Carb_anhydrase"/>
    <property type="match status" value="2"/>
</dbReference>
<reference evidence="12 13" key="1">
    <citation type="journal article" date="2018" name="PLoS Genet.">
        <title>Population sequencing reveals clonal diversity and ancestral inbreeding in the grapevine cultivar Chardonnay.</title>
        <authorList>
            <person name="Roach M.J."/>
            <person name="Johnson D.L."/>
            <person name="Bohlmann J."/>
            <person name="van Vuuren H.J."/>
            <person name="Jones S.J."/>
            <person name="Pretorius I.S."/>
            <person name="Schmidt S.A."/>
            <person name="Borneman A.R."/>
        </authorList>
    </citation>
    <scope>NUCLEOTIDE SEQUENCE [LARGE SCALE GENOMIC DNA]</scope>
    <source>
        <strain evidence="13">cv. Chardonnay</strain>
        <tissue evidence="12">Leaf</tissue>
    </source>
</reference>
<evidence type="ECO:0000256" key="10">
    <source>
        <dbReference type="RuleBase" id="RU367011"/>
    </source>
</evidence>
<keyword evidence="6 10" id="KW-0479">Metal-binding</keyword>
<feature type="signal peptide" evidence="10">
    <location>
        <begin position="1"/>
        <end position="27"/>
    </location>
</feature>
<comment type="function">
    <text evidence="2 10">Reversible hydration of carbon dioxide.</text>
</comment>
<feature type="domain" description="Alpha-carbonic anhydrase" evidence="11">
    <location>
        <begin position="36"/>
        <end position="287"/>
    </location>
</feature>
<dbReference type="SUPFAM" id="SSF51069">
    <property type="entry name" value="Carbonic anhydrase"/>
    <property type="match status" value="2"/>
</dbReference>
<evidence type="ECO:0000256" key="6">
    <source>
        <dbReference type="ARBA" id="ARBA00022723"/>
    </source>
</evidence>
<evidence type="ECO:0000256" key="5">
    <source>
        <dbReference type="ARBA" id="ARBA00012925"/>
    </source>
</evidence>
<dbReference type="GO" id="GO:0004089">
    <property type="term" value="F:carbonate dehydratase activity"/>
    <property type="evidence" value="ECO:0007669"/>
    <property type="project" value="UniProtKB-UniRule"/>
</dbReference>
<evidence type="ECO:0000256" key="2">
    <source>
        <dbReference type="ARBA" id="ARBA00002904"/>
    </source>
</evidence>
<dbReference type="EC" id="4.2.1.1" evidence="5 10"/>
<comment type="similarity">
    <text evidence="4">Belongs to the alpha-class carbonic anhydrase family.</text>
</comment>
<dbReference type="Proteomes" id="UP000288805">
    <property type="component" value="Unassembled WGS sequence"/>
</dbReference>
<gene>
    <name evidence="12" type="primary">ACA4_0</name>
    <name evidence="12" type="ORF">CK203_069444</name>
</gene>
<evidence type="ECO:0000256" key="4">
    <source>
        <dbReference type="ARBA" id="ARBA00006365"/>
    </source>
</evidence>
<dbReference type="AlphaFoldDB" id="A0A438C0Q4"/>
<comment type="cofactor">
    <cofactor evidence="1 10">
        <name>Zn(2+)</name>
        <dbReference type="ChEBI" id="CHEBI:29105"/>
    </cofactor>
</comment>